<comment type="caution">
    <text evidence="2">The sequence shown here is derived from an EMBL/GenBank/DDBJ whole genome shotgun (WGS) entry which is preliminary data.</text>
</comment>
<sequence length="166" mass="19470">MDCTLSLVSIYEGGKIKLSQFNRYFKTVKERNHRIERGTNDKHKEKLERRLSGYERIKEKLTLQEKKTYDDVLYLEYMSSEESDYEDEEDPITGETVKRFVGYATRKLPWERTRLTNLKCKLDKVHVQNLTPHARQLFKPTHVGGVSSRPRPGGPSWAVRQPPADE</sequence>
<reference evidence="2" key="1">
    <citation type="journal article" date="2023" name="G3 (Bethesda)">
        <title>Whole genome assembly and annotation of the endangered Caribbean coral Acropora cervicornis.</title>
        <authorList>
            <person name="Selwyn J.D."/>
            <person name="Vollmer S.V."/>
        </authorList>
    </citation>
    <scope>NUCLEOTIDE SEQUENCE</scope>
    <source>
        <strain evidence="2">K2</strain>
    </source>
</reference>
<feature type="region of interest" description="Disordered" evidence="1">
    <location>
        <begin position="140"/>
        <end position="166"/>
    </location>
</feature>
<keyword evidence="3" id="KW-1185">Reference proteome</keyword>
<protein>
    <submittedName>
        <fullName evidence="2">Uncharacterized protein</fullName>
    </submittedName>
</protein>
<evidence type="ECO:0000313" key="2">
    <source>
        <dbReference type="EMBL" id="KAK2558901.1"/>
    </source>
</evidence>
<proteinExistence type="predicted"/>
<evidence type="ECO:0000313" key="3">
    <source>
        <dbReference type="Proteomes" id="UP001249851"/>
    </source>
</evidence>
<dbReference type="Proteomes" id="UP001249851">
    <property type="component" value="Unassembled WGS sequence"/>
</dbReference>
<feature type="compositionally biased region" description="Low complexity" evidence="1">
    <location>
        <begin position="143"/>
        <end position="156"/>
    </location>
</feature>
<organism evidence="2 3">
    <name type="scientific">Acropora cervicornis</name>
    <name type="common">Staghorn coral</name>
    <dbReference type="NCBI Taxonomy" id="6130"/>
    <lineage>
        <taxon>Eukaryota</taxon>
        <taxon>Metazoa</taxon>
        <taxon>Cnidaria</taxon>
        <taxon>Anthozoa</taxon>
        <taxon>Hexacorallia</taxon>
        <taxon>Scleractinia</taxon>
        <taxon>Astrocoeniina</taxon>
        <taxon>Acroporidae</taxon>
        <taxon>Acropora</taxon>
    </lineage>
</organism>
<accession>A0AAD9V2M0</accession>
<dbReference type="EMBL" id="JARQWQ010000042">
    <property type="protein sequence ID" value="KAK2558901.1"/>
    <property type="molecule type" value="Genomic_DNA"/>
</dbReference>
<gene>
    <name evidence="2" type="ORF">P5673_018518</name>
</gene>
<reference evidence="2" key="2">
    <citation type="journal article" date="2023" name="Science">
        <title>Genomic signatures of disease resistance in endangered staghorn corals.</title>
        <authorList>
            <person name="Vollmer S.V."/>
            <person name="Selwyn J.D."/>
            <person name="Despard B.A."/>
            <person name="Roesel C.L."/>
        </authorList>
    </citation>
    <scope>NUCLEOTIDE SEQUENCE</scope>
    <source>
        <strain evidence="2">K2</strain>
    </source>
</reference>
<name>A0AAD9V2M0_ACRCE</name>
<dbReference type="AlphaFoldDB" id="A0AAD9V2M0"/>
<evidence type="ECO:0000256" key="1">
    <source>
        <dbReference type="SAM" id="MobiDB-lite"/>
    </source>
</evidence>